<dbReference type="PROSITE" id="PS50088">
    <property type="entry name" value="ANK_REPEAT"/>
    <property type="match status" value="21"/>
</dbReference>
<feature type="repeat" description="ANK" evidence="3">
    <location>
        <begin position="1422"/>
        <end position="1454"/>
    </location>
</feature>
<feature type="repeat" description="ANK" evidence="3">
    <location>
        <begin position="1521"/>
        <end position="1553"/>
    </location>
</feature>
<proteinExistence type="predicted"/>
<dbReference type="Pfam" id="PF00023">
    <property type="entry name" value="Ank"/>
    <property type="match status" value="2"/>
</dbReference>
<dbReference type="SMART" id="SM00248">
    <property type="entry name" value="ANK"/>
    <property type="match status" value="25"/>
</dbReference>
<dbReference type="Gene3D" id="1.25.40.20">
    <property type="entry name" value="Ankyrin repeat-containing domain"/>
    <property type="match status" value="6"/>
</dbReference>
<feature type="repeat" description="ANK" evidence="3">
    <location>
        <begin position="645"/>
        <end position="677"/>
    </location>
</feature>
<feature type="repeat" description="ANK" evidence="3">
    <location>
        <begin position="711"/>
        <end position="743"/>
    </location>
</feature>
<dbReference type="InterPro" id="IPR049050">
    <property type="entry name" value="nSTAND3"/>
</dbReference>
<feature type="repeat" description="ANK" evidence="3">
    <location>
        <begin position="1356"/>
        <end position="1388"/>
    </location>
</feature>
<evidence type="ECO:0000313" key="5">
    <source>
        <dbReference type="EMBL" id="KAJ8307259.1"/>
    </source>
</evidence>
<feature type="non-terminal residue" evidence="5">
    <location>
        <position position="1"/>
    </location>
</feature>
<dbReference type="EMBL" id="JARBDR010000793">
    <property type="protein sequence ID" value="KAJ8307259.1"/>
    <property type="molecule type" value="Genomic_DNA"/>
</dbReference>
<dbReference type="InterPro" id="IPR003593">
    <property type="entry name" value="AAA+_ATPase"/>
</dbReference>
<dbReference type="Pfam" id="PF12796">
    <property type="entry name" value="Ank_2"/>
    <property type="match status" value="6"/>
</dbReference>
<dbReference type="InterPro" id="IPR036770">
    <property type="entry name" value="Ankyrin_rpt-contain_sf"/>
</dbReference>
<evidence type="ECO:0000313" key="6">
    <source>
        <dbReference type="Proteomes" id="UP001217089"/>
    </source>
</evidence>
<name>A0ABQ9EQH4_TEGGR</name>
<feature type="repeat" description="ANK" evidence="3">
    <location>
        <begin position="479"/>
        <end position="511"/>
    </location>
</feature>
<feature type="repeat" description="ANK" evidence="3">
    <location>
        <begin position="513"/>
        <end position="545"/>
    </location>
</feature>
<feature type="repeat" description="ANK" evidence="3">
    <location>
        <begin position="1488"/>
        <end position="1520"/>
    </location>
</feature>
<feature type="repeat" description="ANK" evidence="3">
    <location>
        <begin position="777"/>
        <end position="809"/>
    </location>
</feature>
<dbReference type="InterPro" id="IPR027417">
    <property type="entry name" value="P-loop_NTPase"/>
</dbReference>
<feature type="repeat" description="ANK" evidence="3">
    <location>
        <begin position="744"/>
        <end position="776"/>
    </location>
</feature>
<evidence type="ECO:0000259" key="4">
    <source>
        <dbReference type="SMART" id="SM00382"/>
    </source>
</evidence>
<keyword evidence="2 3" id="KW-0040">ANK repeat</keyword>
<dbReference type="PROSITE" id="PS50297">
    <property type="entry name" value="ANK_REP_REGION"/>
    <property type="match status" value="19"/>
</dbReference>
<feature type="repeat" description="ANK" evidence="3">
    <location>
        <begin position="546"/>
        <end position="578"/>
    </location>
</feature>
<organism evidence="5 6">
    <name type="scientific">Tegillarca granosa</name>
    <name type="common">Malaysian cockle</name>
    <name type="synonym">Anadara granosa</name>
    <dbReference type="NCBI Taxonomy" id="220873"/>
    <lineage>
        <taxon>Eukaryota</taxon>
        <taxon>Metazoa</taxon>
        <taxon>Spiralia</taxon>
        <taxon>Lophotrochozoa</taxon>
        <taxon>Mollusca</taxon>
        <taxon>Bivalvia</taxon>
        <taxon>Autobranchia</taxon>
        <taxon>Pteriomorphia</taxon>
        <taxon>Arcoida</taxon>
        <taxon>Arcoidea</taxon>
        <taxon>Arcidae</taxon>
        <taxon>Tegillarca</taxon>
    </lineage>
</organism>
<sequence>KTFVTTRATQALETSIDQNNVTLIKGPPGSGKTANAHHIALKYKQKGYQIFNVQSIEKIFDLWMQEGSQLFVLDDIFGIHKADESELHRWKKCKEDLTFMFDNSCIKILATIRSYIHQDALLEFLEYQAVDISSSDISLTNEEREEMFSKYSSYQERDDLSGLALVRFTAEKISNYSIEDFFNKPLSELIGKELQDFSVNEKVRYFCLLYCMMNDNCIEVDMVSLADKEDKTKTVRENLLKICKLPVSLPVTEIKSKLDTLLNTYLKREGDTYQFIHDIVHDAIVQHVNQLPLEIKRLILKHSTPNFIKDRTHLGSIDKSASQAAIVITKDLEDAWGDCELNCIKEGHWNEVFENTCIRTKQADEILTRSLNRLGDRSIKKFANNCKGKLDKRVLSVKLLSEYTLSIESKLSGEDCTILHFSVLLGLLDFTKSLLRFINVFKKHVINHHLNLLLLACLSGNVEMVLLFKKYGLNKYSSGKLTPLFLSSGLGNDVIVKTLIEYGSSVNTRNTVQKQTPLFIASRYGHDKVVKLLIKSGAAINKSDSDGNSALHIACLQSYADIVKLLIEAGVDVKKPNRHGDSALSSACLNSTTDMVRLLIEAGMDVKNPNSDGDSALYMACLNSNTDMVRLLIEAGMDVKNPNIDGYSALSMACMNNNTDLVKLLIEAGVDVKKPNSDGDSALYLACFNRNADIVRLLIEAGMDVKNPNSDGYSALSIACLGSDADIVKLLIDAGVDVNKSDRLGDSALHTACRQSNADIVKLLIKAGVDANKPDSDGNSALYIACRHSNPDIVNLLIEAGVDVTKSDEPKTGWNNLPASTDNSPGAQIARIKYYRNTIAHTPTCSISKNDFTKSWQEVSQALETSIDQNNVTLIKGPPGSGKTANAHHIDLRYKQKGYQVFNVQSIEKIVDFWMPEGSQLFVLDDIFGIHKADESELHRWKKCKEDLTLMFDNSCIKILATVRSYIHQDELLEFLQYQAVDISSSDISLTNEEREEMFSKYSSYQERDDLSGFGTRVKDYNIYCFPLLCRRFTAEKISKHSIEDFFNKPLSELIGKELQDFSVNEKVRYFCLLYCMMNDNCIEVDMVSLADKEEKTKTVREILLKICKLRASLPVTEIKSKLDTLLNTYLKREGDTYQFIHDIVHDAVVQHVNHLPLKIQRLLLEHSPPNFIKDRTHLGSIDRKSKLSGEDCTILHFSVLLGLLDFTKSLLRFINIFKKYVINCHLNLLLLACLSGNVEMVSFFKKYGLNKYSSGMLTPLFLSSGIGNNVIVKTLIEYGSSVNTRNTVLKQTPLQIASRYGHYKVVEVLIKSGAAINKSDSDGNSALHIACCHSNADIVKLLIEAGVDVNKSDSDGNSALHTLCFDSNVDIVKLLIEAGVDVNKSDSNGFSALHIACWQSNADIVKLLIEAGVDVNKSDSDGYSALYIACRHSNADIVKLLIEAGVDVNKFDSDGNSALDAACWQSNADIVKLLIEAGVDVNKSDSDGYSALYIACRHCNADIVKLLIEAGVDVNKSDSDGNSALHTVCYDSNVDIVKLLIEAGVDVNKSDSNGFSALHIACWQSNADIVKLLIEAGVDVNRSDSDGNSALHKVCFDSNGDIVKLLIEAGVDVNKSDSDGNSA</sequence>
<dbReference type="InterPro" id="IPR002110">
    <property type="entry name" value="Ankyrin_rpt"/>
</dbReference>
<feature type="repeat" description="ANK" evidence="3">
    <location>
        <begin position="1290"/>
        <end position="1322"/>
    </location>
</feature>
<dbReference type="Pfam" id="PF20720">
    <property type="entry name" value="nSTAND3"/>
    <property type="match status" value="2"/>
</dbReference>
<dbReference type="SUPFAM" id="SSF48403">
    <property type="entry name" value="Ankyrin repeat"/>
    <property type="match status" value="2"/>
</dbReference>
<feature type="repeat" description="ANK" evidence="3">
    <location>
        <begin position="1389"/>
        <end position="1421"/>
    </location>
</feature>
<dbReference type="SUPFAM" id="SSF140860">
    <property type="entry name" value="Pseudo ankyrin repeat-like"/>
    <property type="match status" value="1"/>
</dbReference>
<feature type="repeat" description="ANK" evidence="3">
    <location>
        <begin position="1256"/>
        <end position="1288"/>
    </location>
</feature>
<evidence type="ECO:0000256" key="2">
    <source>
        <dbReference type="ARBA" id="ARBA00023043"/>
    </source>
</evidence>
<accession>A0ABQ9EQH4</accession>
<protein>
    <recommendedName>
        <fullName evidence="4">AAA+ ATPase domain-containing protein</fullName>
    </recommendedName>
</protein>
<feature type="repeat" description="ANK" evidence="3">
    <location>
        <begin position="678"/>
        <end position="710"/>
    </location>
</feature>
<reference evidence="5 6" key="1">
    <citation type="submission" date="2022-12" db="EMBL/GenBank/DDBJ databases">
        <title>Chromosome-level genome of Tegillarca granosa.</title>
        <authorList>
            <person name="Kim J."/>
        </authorList>
    </citation>
    <scope>NUCLEOTIDE SEQUENCE [LARGE SCALE GENOMIC DNA]</scope>
    <source>
        <strain evidence="5">Teg-2019</strain>
        <tissue evidence="5">Adductor muscle</tissue>
    </source>
</reference>
<dbReference type="Proteomes" id="UP001217089">
    <property type="component" value="Unassembled WGS sequence"/>
</dbReference>
<feature type="domain" description="AAA+ ATPase" evidence="4">
    <location>
        <begin position="18"/>
        <end position="136"/>
    </location>
</feature>
<feature type="repeat" description="ANK" evidence="3">
    <location>
        <begin position="1455"/>
        <end position="1487"/>
    </location>
</feature>
<feature type="repeat" description="ANK" evidence="3">
    <location>
        <begin position="1323"/>
        <end position="1355"/>
    </location>
</feature>
<dbReference type="PANTHER" id="PTHR24198">
    <property type="entry name" value="ANKYRIN REPEAT AND PROTEIN KINASE DOMAIN-CONTAINING PROTEIN"/>
    <property type="match status" value="1"/>
</dbReference>
<dbReference type="PANTHER" id="PTHR24198:SF165">
    <property type="entry name" value="ANKYRIN REPEAT-CONTAINING PROTEIN-RELATED"/>
    <property type="match status" value="1"/>
</dbReference>
<keyword evidence="1" id="KW-0677">Repeat</keyword>
<keyword evidence="6" id="KW-1185">Reference proteome</keyword>
<feature type="repeat" description="ANK" evidence="3">
    <location>
        <begin position="1554"/>
        <end position="1586"/>
    </location>
</feature>
<dbReference type="SUPFAM" id="SSF52540">
    <property type="entry name" value="P-loop containing nucleoside triphosphate hydrolases"/>
    <property type="match status" value="2"/>
</dbReference>
<comment type="caution">
    <text evidence="5">The sequence shown here is derived from an EMBL/GenBank/DDBJ whole genome shotgun (WGS) entry which is preliminary data.</text>
</comment>
<evidence type="ECO:0000256" key="3">
    <source>
        <dbReference type="PROSITE-ProRule" id="PRU00023"/>
    </source>
</evidence>
<feature type="domain" description="AAA+ ATPase" evidence="4">
    <location>
        <begin position="869"/>
        <end position="994"/>
    </location>
</feature>
<dbReference type="SMART" id="SM00382">
    <property type="entry name" value="AAA"/>
    <property type="match status" value="2"/>
</dbReference>
<feature type="repeat" description="ANK" evidence="3">
    <location>
        <begin position="579"/>
        <end position="611"/>
    </location>
</feature>
<evidence type="ECO:0000256" key="1">
    <source>
        <dbReference type="ARBA" id="ARBA00022737"/>
    </source>
</evidence>
<feature type="repeat" description="ANK" evidence="3">
    <location>
        <begin position="1587"/>
        <end position="1619"/>
    </location>
</feature>
<feature type="repeat" description="ANK" evidence="3">
    <location>
        <begin position="612"/>
        <end position="644"/>
    </location>
</feature>
<gene>
    <name evidence="5" type="ORF">KUTeg_015343</name>
</gene>
<dbReference type="Pfam" id="PF13637">
    <property type="entry name" value="Ank_4"/>
    <property type="match status" value="1"/>
</dbReference>